<sequence>MRWRPLLCGATASLVLASAVTPAEAVEDGLTRAPGSVTFSVPRTFGAPGYQLRIDTGRLGVTASRGGDPLLRTAPDAFTFGGGVATGVRSVTKQNGTLVAVAGSTTGRTVTLRLTPKADRFDLRWSVDGEPEGDRATHFDLAASGQWYGGGETSEGKQQPYPLSAGAVDEPEFSPASYMMQEPYFYTSKSIGVYVRTDQPMKVALGGGRADLTVTKAGEYSSTVFVESSRRAVYDDYVGEVGKPEKSDATDAEFASPLWNSWAQYYRDIDQDKVLKWAGDLKAAKVTGHTIQLDDKWESNYGNLTFDAKTFPDPKSMVDSIHGTGQRFGLWTTFWINLDSANYAYARDHGYLVRAKGDPAKPCTVKWWNGTAGIIDLANEAARNWYTGNLRGLMSKYGVDGFKFDTRFFDDSCATSNGLTPRDYQKLGADMADGFDQQGAGIRTHWGNQRYGFVIRAVDADASWGGLRTSLRRSMAISGNGYPFVETDMIGGSNSNPPPSPEVLVRWAQAASLMPLMYSSTSPVSTVDTTTGKPVTYPAETAKHYADAVRTHAKLAGYLKTQVRQAVADGSPIMRPVFFDFPGDHRFDTIDDEWMLGPALLAAPKITEGTSRDVVLPAGLWWDPGAKRLVLGGGTLHGYPAPLGTTPMFVRIGAPGSASLIADLSR</sequence>
<feature type="domain" description="Glycoside hydrolase family 31 TIM barrel" evidence="6">
    <location>
        <begin position="259"/>
        <end position="561"/>
    </location>
</feature>
<gene>
    <name evidence="8" type="ORF">GCM10009754_11400</name>
</gene>
<comment type="similarity">
    <text evidence="1 4">Belongs to the glycosyl hydrolase 31 family.</text>
</comment>
<dbReference type="InterPro" id="IPR048395">
    <property type="entry name" value="Glyco_hydro_31_C"/>
</dbReference>
<dbReference type="SUPFAM" id="SSF51445">
    <property type="entry name" value="(Trans)glycosidases"/>
    <property type="match status" value="1"/>
</dbReference>
<evidence type="ECO:0000313" key="9">
    <source>
        <dbReference type="Proteomes" id="UP001501116"/>
    </source>
</evidence>
<evidence type="ECO:0000259" key="6">
    <source>
        <dbReference type="Pfam" id="PF01055"/>
    </source>
</evidence>
<dbReference type="PANTHER" id="PTHR43053:SF4">
    <property type="entry name" value="MYOGENESIS-REGULATING GLYCOSIDASE"/>
    <property type="match status" value="1"/>
</dbReference>
<evidence type="ECO:0000256" key="5">
    <source>
        <dbReference type="SAM" id="SignalP"/>
    </source>
</evidence>
<keyword evidence="3 4" id="KW-0326">Glycosidase</keyword>
<dbReference type="Pfam" id="PF21365">
    <property type="entry name" value="Glyco_hydro_31_3rd"/>
    <property type="match status" value="1"/>
</dbReference>
<keyword evidence="9" id="KW-1185">Reference proteome</keyword>
<feature type="domain" description="Glycosyl hydrolase family 31 C-terminal" evidence="7">
    <location>
        <begin position="570"/>
        <end position="654"/>
    </location>
</feature>
<comment type="caution">
    <text evidence="8">The sequence shown here is derived from an EMBL/GenBank/DDBJ whole genome shotgun (WGS) entry which is preliminary data.</text>
</comment>
<dbReference type="InterPro" id="IPR050985">
    <property type="entry name" value="Alpha-glycosidase_related"/>
</dbReference>
<dbReference type="PANTHER" id="PTHR43053">
    <property type="entry name" value="GLYCOSIDASE FAMILY 31"/>
    <property type="match status" value="1"/>
</dbReference>
<dbReference type="Proteomes" id="UP001501116">
    <property type="component" value="Unassembled WGS sequence"/>
</dbReference>
<name>A0ABN2Q5V2_9PSEU</name>
<evidence type="ECO:0000256" key="3">
    <source>
        <dbReference type="ARBA" id="ARBA00023295"/>
    </source>
</evidence>
<dbReference type="InterPro" id="IPR013780">
    <property type="entry name" value="Glyco_hydro_b"/>
</dbReference>
<dbReference type="InterPro" id="IPR017853">
    <property type="entry name" value="GH"/>
</dbReference>
<dbReference type="RefSeq" id="WP_344414154.1">
    <property type="nucleotide sequence ID" value="NZ_BAAANN010000003.1"/>
</dbReference>
<dbReference type="Gene3D" id="3.20.20.80">
    <property type="entry name" value="Glycosidases"/>
    <property type="match status" value="1"/>
</dbReference>
<dbReference type="Gene3D" id="2.60.40.1180">
    <property type="entry name" value="Golgi alpha-mannosidase II"/>
    <property type="match status" value="1"/>
</dbReference>
<proteinExistence type="inferred from homology"/>
<organism evidence="8 9">
    <name type="scientific">Amycolatopsis minnesotensis</name>
    <dbReference type="NCBI Taxonomy" id="337894"/>
    <lineage>
        <taxon>Bacteria</taxon>
        <taxon>Bacillati</taxon>
        <taxon>Actinomycetota</taxon>
        <taxon>Actinomycetes</taxon>
        <taxon>Pseudonocardiales</taxon>
        <taxon>Pseudonocardiaceae</taxon>
        <taxon>Amycolatopsis</taxon>
    </lineage>
</organism>
<reference evidence="8 9" key="1">
    <citation type="journal article" date="2019" name="Int. J. Syst. Evol. Microbiol.">
        <title>The Global Catalogue of Microorganisms (GCM) 10K type strain sequencing project: providing services to taxonomists for standard genome sequencing and annotation.</title>
        <authorList>
            <consortium name="The Broad Institute Genomics Platform"/>
            <consortium name="The Broad Institute Genome Sequencing Center for Infectious Disease"/>
            <person name="Wu L."/>
            <person name="Ma J."/>
        </authorList>
    </citation>
    <scope>NUCLEOTIDE SEQUENCE [LARGE SCALE GENOMIC DNA]</scope>
    <source>
        <strain evidence="8 9">JCM 14545</strain>
    </source>
</reference>
<evidence type="ECO:0000256" key="2">
    <source>
        <dbReference type="ARBA" id="ARBA00022801"/>
    </source>
</evidence>
<feature type="signal peptide" evidence="5">
    <location>
        <begin position="1"/>
        <end position="25"/>
    </location>
</feature>
<dbReference type="SUPFAM" id="SSF51011">
    <property type="entry name" value="Glycosyl hydrolase domain"/>
    <property type="match status" value="1"/>
</dbReference>
<dbReference type="CDD" id="cd06592">
    <property type="entry name" value="GH31_NET37"/>
    <property type="match status" value="1"/>
</dbReference>
<evidence type="ECO:0000259" key="7">
    <source>
        <dbReference type="Pfam" id="PF21365"/>
    </source>
</evidence>
<accession>A0ABN2Q5V2</accession>
<keyword evidence="2 4" id="KW-0378">Hydrolase</keyword>
<keyword evidence="5" id="KW-0732">Signal</keyword>
<feature type="chain" id="PRO_5045154298" evidence="5">
    <location>
        <begin position="26"/>
        <end position="666"/>
    </location>
</feature>
<evidence type="ECO:0000256" key="1">
    <source>
        <dbReference type="ARBA" id="ARBA00007806"/>
    </source>
</evidence>
<dbReference type="Pfam" id="PF01055">
    <property type="entry name" value="Glyco_hydro_31_2nd"/>
    <property type="match status" value="1"/>
</dbReference>
<evidence type="ECO:0000313" key="8">
    <source>
        <dbReference type="EMBL" id="GAA1945259.1"/>
    </source>
</evidence>
<dbReference type="GO" id="GO:0016787">
    <property type="term" value="F:hydrolase activity"/>
    <property type="evidence" value="ECO:0007669"/>
    <property type="project" value="UniProtKB-KW"/>
</dbReference>
<protein>
    <submittedName>
        <fullName evidence="8">Glycoside hydrolase family 31 protein</fullName>
    </submittedName>
</protein>
<dbReference type="EMBL" id="BAAANN010000003">
    <property type="protein sequence ID" value="GAA1945259.1"/>
    <property type="molecule type" value="Genomic_DNA"/>
</dbReference>
<dbReference type="InterPro" id="IPR000322">
    <property type="entry name" value="Glyco_hydro_31_TIM"/>
</dbReference>
<evidence type="ECO:0000256" key="4">
    <source>
        <dbReference type="RuleBase" id="RU361185"/>
    </source>
</evidence>